<evidence type="ECO:0000313" key="4">
    <source>
        <dbReference type="Proteomes" id="UP000279271"/>
    </source>
</evidence>
<proteinExistence type="predicted"/>
<dbReference type="Proteomes" id="UP000279271">
    <property type="component" value="Unassembled WGS sequence"/>
</dbReference>
<dbReference type="KEGG" id="apro:F751_5472"/>
<reference evidence="1 3" key="1">
    <citation type="journal article" date="2014" name="BMC Genomics">
        <title>Oil accumulation mechanisms of the oleaginous microalga Chlorella protothecoides revealed through its genome, transcriptomes, and proteomes.</title>
        <authorList>
            <person name="Gao C."/>
            <person name="Wang Y."/>
            <person name="Shen Y."/>
            <person name="Yan D."/>
            <person name="He X."/>
            <person name="Dai J."/>
            <person name="Wu Q."/>
        </authorList>
    </citation>
    <scope>NUCLEOTIDE SEQUENCE [LARGE SCALE GENOMIC DNA]</scope>
    <source>
        <strain evidence="1 3">0710</strain>
    </source>
</reference>
<reference evidence="2" key="4">
    <citation type="submission" date="2018-11" db="EMBL/GenBank/DDBJ databases">
        <title>Characterization of plant carbon substrate utilization by Auxenochlorella protothecoides.</title>
        <authorList>
            <person name="Vogler B.W."/>
            <person name="Starkenburg S.R."/>
            <person name="Sudasinghe N."/>
            <person name="Schambach J.Y."/>
            <person name="Rollin J.A."/>
            <person name="Pattathil S."/>
            <person name="Barry A.N."/>
        </authorList>
    </citation>
    <scope>NUCLEOTIDE SEQUENCE [LARGE SCALE GENOMIC DNA]</scope>
    <source>
        <strain evidence="2">UTEX 25</strain>
    </source>
</reference>
<evidence type="ECO:0000313" key="1">
    <source>
        <dbReference type="EMBL" id="KFM29116.1"/>
    </source>
</evidence>
<accession>A0A087STR2</accession>
<name>A0A087STR2_AUXPR</name>
<keyword evidence="3" id="KW-1185">Reference proteome</keyword>
<evidence type="ECO:0000313" key="3">
    <source>
        <dbReference type="Proteomes" id="UP000028924"/>
    </source>
</evidence>
<dbReference type="Proteomes" id="UP000028924">
    <property type="component" value="Unassembled WGS sequence"/>
</dbReference>
<gene>
    <name evidence="2" type="ORF">APUTEX25_003289</name>
    <name evidence="1" type="ORF">F751_5472</name>
</gene>
<reference evidence="4" key="2">
    <citation type="journal article" date="2018" name="Algal Res.">
        <title>Characterization of plant carbon substrate utilization by Auxenochlorella protothecoides.</title>
        <authorList>
            <person name="Vogler B.W."/>
            <person name="Starkenburg S.R."/>
            <person name="Sudasinghe N."/>
            <person name="Schambach J.Y."/>
            <person name="Rollin J.A."/>
            <person name="Pattathil S."/>
            <person name="Barry A.N."/>
        </authorList>
    </citation>
    <scope>NUCLEOTIDE SEQUENCE [LARGE SCALE GENOMIC DNA]</scope>
    <source>
        <strain evidence="4">UTEX 25</strain>
    </source>
</reference>
<dbReference type="EMBL" id="KL662187">
    <property type="protein sequence ID" value="KFM29116.1"/>
    <property type="molecule type" value="Genomic_DNA"/>
</dbReference>
<dbReference type="AlphaFoldDB" id="A0A087STR2"/>
<dbReference type="GeneID" id="23616863"/>
<evidence type="ECO:0000313" key="2">
    <source>
        <dbReference type="EMBL" id="RMZ53467.1"/>
    </source>
</evidence>
<sequence length="316" mass="34588">MTATAHDNPRGDLLVQSIKQLQASEAGAAFDDVSVDDVILLLDASHATATIDPLLVLGLNSEPFCRLMALRRGYHVLQPQEPAIGFEEPRLQVAAKGVILTTYFTSRVDPARCHKHVGGAIPPDDLAYVQGWHSSVQHLGTPAVVFHDGLSPAFISELQSPAIGFQRVTLSYTSWSLSDERWAVYRDWLAGPGISVSWVLALDLADGLVAKAPWEWFAQQRKQHDLWVGVVQEGSDAVPKQDAFLDLAATMVMELEYLHGAPQSAAWNCGAAALAFTVAHPRFKARHTVFDQGLPFSAQAAHCWKQGDCQAYVYHQ</sequence>
<organism evidence="1 3">
    <name type="scientific">Auxenochlorella protothecoides</name>
    <name type="common">Green microalga</name>
    <name type="synonym">Chlorella protothecoides</name>
    <dbReference type="NCBI Taxonomy" id="3075"/>
    <lineage>
        <taxon>Eukaryota</taxon>
        <taxon>Viridiplantae</taxon>
        <taxon>Chlorophyta</taxon>
        <taxon>core chlorophytes</taxon>
        <taxon>Trebouxiophyceae</taxon>
        <taxon>Chlorellales</taxon>
        <taxon>Chlorellaceae</taxon>
        <taxon>Auxenochlorella</taxon>
    </lineage>
</organism>
<dbReference type="EMBL" id="QOKY01000197">
    <property type="protein sequence ID" value="RMZ53467.1"/>
    <property type="molecule type" value="Genomic_DNA"/>
</dbReference>
<protein>
    <submittedName>
        <fullName evidence="1">Uncharacterized protein</fullName>
    </submittedName>
</protein>
<dbReference type="RefSeq" id="XP_011402169.1">
    <property type="nucleotide sequence ID" value="XM_011403867.1"/>
</dbReference>
<reference evidence="2" key="3">
    <citation type="submission" date="2018-10" db="EMBL/GenBank/DDBJ databases">
        <authorList>
            <person name="Hovde B."/>
            <person name="Zhang X."/>
        </authorList>
    </citation>
    <scope>NUCLEOTIDE SEQUENCE [LARGE SCALE GENOMIC DNA]</scope>
    <source>
        <strain evidence="2">UTEX 25</strain>
    </source>
</reference>